<dbReference type="GO" id="GO:0003676">
    <property type="term" value="F:nucleic acid binding"/>
    <property type="evidence" value="ECO:0007669"/>
    <property type="project" value="InterPro"/>
</dbReference>
<dbReference type="AlphaFoldDB" id="A0A5B6WDI9"/>
<sequence length="167" mass="19772">MNFVSELPLTCIKKNLIWVIVDRLTKLAHFLPIHTDYSLQKLAKLYILEILRSRSSFCISFWEKLHETLGTRLDFSTTFHLQNDGQSERVIQILKDMLRGCIIEFQAKFAYNNSFQSSIQITYYEALSNTIFERKIRLIQERLIATLDRKKSYVDLQRKDIKYNVGD</sequence>
<proteinExistence type="predicted"/>
<dbReference type="PANTHER" id="PTHR45835">
    <property type="entry name" value="YALI0A06105P"/>
    <property type="match status" value="1"/>
</dbReference>
<evidence type="ECO:0000313" key="2">
    <source>
        <dbReference type="Proteomes" id="UP000325315"/>
    </source>
</evidence>
<dbReference type="Proteomes" id="UP000325315">
    <property type="component" value="Unassembled WGS sequence"/>
</dbReference>
<dbReference type="PANTHER" id="PTHR45835:SF99">
    <property type="entry name" value="CHROMO DOMAIN-CONTAINING PROTEIN-RELATED"/>
    <property type="match status" value="1"/>
</dbReference>
<dbReference type="InterPro" id="IPR012337">
    <property type="entry name" value="RNaseH-like_sf"/>
</dbReference>
<dbReference type="EMBL" id="SMMG02000003">
    <property type="protein sequence ID" value="KAA3479493.1"/>
    <property type="molecule type" value="Genomic_DNA"/>
</dbReference>
<evidence type="ECO:0000313" key="1">
    <source>
        <dbReference type="EMBL" id="KAA3479493.1"/>
    </source>
</evidence>
<comment type="caution">
    <text evidence="1">The sequence shown here is derived from an EMBL/GenBank/DDBJ whole genome shotgun (WGS) entry which is preliminary data.</text>
</comment>
<gene>
    <name evidence="1" type="ORF">EPI10_019997</name>
</gene>
<protein>
    <submittedName>
        <fullName evidence="1">Retrotransposon protein, Ty3-gypsy subclass</fullName>
    </submittedName>
</protein>
<dbReference type="Gene3D" id="3.30.420.10">
    <property type="entry name" value="Ribonuclease H-like superfamily/Ribonuclease H"/>
    <property type="match status" value="1"/>
</dbReference>
<dbReference type="SUPFAM" id="SSF53098">
    <property type="entry name" value="Ribonuclease H-like"/>
    <property type="match status" value="1"/>
</dbReference>
<dbReference type="OrthoDB" id="115950at2759"/>
<name>A0A5B6WDI9_9ROSI</name>
<dbReference type="InterPro" id="IPR036397">
    <property type="entry name" value="RNaseH_sf"/>
</dbReference>
<keyword evidence="2" id="KW-1185">Reference proteome</keyword>
<accession>A0A5B6WDI9</accession>
<organism evidence="1 2">
    <name type="scientific">Gossypium australe</name>
    <dbReference type="NCBI Taxonomy" id="47621"/>
    <lineage>
        <taxon>Eukaryota</taxon>
        <taxon>Viridiplantae</taxon>
        <taxon>Streptophyta</taxon>
        <taxon>Embryophyta</taxon>
        <taxon>Tracheophyta</taxon>
        <taxon>Spermatophyta</taxon>
        <taxon>Magnoliopsida</taxon>
        <taxon>eudicotyledons</taxon>
        <taxon>Gunneridae</taxon>
        <taxon>Pentapetalae</taxon>
        <taxon>rosids</taxon>
        <taxon>malvids</taxon>
        <taxon>Malvales</taxon>
        <taxon>Malvaceae</taxon>
        <taxon>Malvoideae</taxon>
        <taxon>Gossypium</taxon>
    </lineage>
</organism>
<reference evidence="2" key="1">
    <citation type="journal article" date="2019" name="Plant Biotechnol. J.">
        <title>Genome sequencing of the Australian wild diploid species Gossypium australe highlights disease resistance and delayed gland morphogenesis.</title>
        <authorList>
            <person name="Cai Y."/>
            <person name="Cai X."/>
            <person name="Wang Q."/>
            <person name="Wang P."/>
            <person name="Zhang Y."/>
            <person name="Cai C."/>
            <person name="Xu Y."/>
            <person name="Wang K."/>
            <person name="Zhou Z."/>
            <person name="Wang C."/>
            <person name="Geng S."/>
            <person name="Li B."/>
            <person name="Dong Q."/>
            <person name="Hou Y."/>
            <person name="Wang H."/>
            <person name="Ai P."/>
            <person name="Liu Z."/>
            <person name="Yi F."/>
            <person name="Sun M."/>
            <person name="An G."/>
            <person name="Cheng J."/>
            <person name="Zhang Y."/>
            <person name="Shi Q."/>
            <person name="Xie Y."/>
            <person name="Shi X."/>
            <person name="Chang Y."/>
            <person name="Huang F."/>
            <person name="Chen Y."/>
            <person name="Hong S."/>
            <person name="Mi L."/>
            <person name="Sun Q."/>
            <person name="Zhang L."/>
            <person name="Zhou B."/>
            <person name="Peng R."/>
            <person name="Zhang X."/>
            <person name="Liu F."/>
        </authorList>
    </citation>
    <scope>NUCLEOTIDE SEQUENCE [LARGE SCALE GENOMIC DNA]</scope>
    <source>
        <strain evidence="2">cv. PA1801</strain>
    </source>
</reference>